<accession>A0AAX4JT94</accession>
<feature type="region of interest" description="Disordered" evidence="1">
    <location>
        <begin position="33"/>
        <end position="73"/>
    </location>
</feature>
<evidence type="ECO:0000313" key="3">
    <source>
        <dbReference type="Proteomes" id="UP001355207"/>
    </source>
</evidence>
<dbReference type="RefSeq" id="XP_066075164.1">
    <property type="nucleotide sequence ID" value="XM_066219067.1"/>
</dbReference>
<evidence type="ECO:0000313" key="2">
    <source>
        <dbReference type="EMBL" id="WWC88401.1"/>
    </source>
</evidence>
<dbReference type="AlphaFoldDB" id="A0AAX4JT94"/>
<organism evidence="2 3">
    <name type="scientific">Kwoniella dendrophila CBS 6074</name>
    <dbReference type="NCBI Taxonomy" id="1295534"/>
    <lineage>
        <taxon>Eukaryota</taxon>
        <taxon>Fungi</taxon>
        <taxon>Dikarya</taxon>
        <taxon>Basidiomycota</taxon>
        <taxon>Agaricomycotina</taxon>
        <taxon>Tremellomycetes</taxon>
        <taxon>Tremellales</taxon>
        <taxon>Cryptococcaceae</taxon>
        <taxon>Kwoniella</taxon>
    </lineage>
</organism>
<protein>
    <submittedName>
        <fullName evidence="2">Uncharacterized protein</fullName>
    </submittedName>
</protein>
<dbReference type="EMBL" id="CP144101">
    <property type="protein sequence ID" value="WWC88401.1"/>
    <property type="molecule type" value="Genomic_DNA"/>
</dbReference>
<dbReference type="GeneID" id="91093982"/>
<name>A0AAX4JT94_9TREE</name>
<reference evidence="2 3" key="1">
    <citation type="submission" date="2024-01" db="EMBL/GenBank/DDBJ databases">
        <title>Comparative genomics of Cryptococcus and Kwoniella reveals pathogenesis evolution and contrasting modes of karyotype evolution via chromosome fusion or intercentromeric recombination.</title>
        <authorList>
            <person name="Coelho M.A."/>
            <person name="David-Palma M."/>
            <person name="Shea T."/>
            <person name="Bowers K."/>
            <person name="McGinley-Smith S."/>
            <person name="Mohammad A.W."/>
            <person name="Gnirke A."/>
            <person name="Yurkov A.M."/>
            <person name="Nowrousian M."/>
            <person name="Sun S."/>
            <person name="Cuomo C.A."/>
            <person name="Heitman J."/>
        </authorList>
    </citation>
    <scope>NUCLEOTIDE SEQUENCE [LARGE SCALE GENOMIC DNA]</scope>
    <source>
        <strain evidence="2 3">CBS 6074</strain>
    </source>
</reference>
<keyword evidence="3" id="KW-1185">Reference proteome</keyword>
<sequence length="96" mass="10702">MSNLQDITNLHSHTIHLGLVGRSESAPAILTQAAQKEDEVINSKKVPSKRGQSDTDTYTIKNSNNSKSKPKLPRFFTSFNQNITKSWESSYEAIGH</sequence>
<proteinExistence type="predicted"/>
<dbReference type="Proteomes" id="UP001355207">
    <property type="component" value="Chromosome 4"/>
</dbReference>
<evidence type="ECO:0000256" key="1">
    <source>
        <dbReference type="SAM" id="MobiDB-lite"/>
    </source>
</evidence>
<gene>
    <name evidence="2" type="ORF">L201_003312</name>
</gene>